<reference evidence="1 2" key="1">
    <citation type="journal article" date="2020" name="New Microbes New Infect">
        <title>Sellimonas caecigallum sp. nov., description and genome sequence of a new member of the Sellimonas genus isolated from the cecum of feral chicken.</title>
        <authorList>
            <person name="Wongkuna S."/>
            <person name="Ghimire S."/>
            <person name="Antony L."/>
            <person name="Chankhamhaengdecha S."/>
            <person name="Janvilisri T."/>
            <person name="Scaria J."/>
        </authorList>
    </citation>
    <scope>NUCLEOTIDE SEQUENCE [LARGE SCALE GENOMIC DNA]</scope>
    <source>
        <strain evidence="1 2">SW451</strain>
    </source>
</reference>
<dbReference type="Proteomes" id="UP000779049">
    <property type="component" value="Unassembled WGS sequence"/>
</dbReference>
<evidence type="ECO:0000313" key="2">
    <source>
        <dbReference type="Proteomes" id="UP000779049"/>
    </source>
</evidence>
<accession>A0ABS7L6R9</accession>
<dbReference type="EMBL" id="VIRV01000007">
    <property type="protein sequence ID" value="MBY0758755.1"/>
    <property type="molecule type" value="Genomic_DNA"/>
</dbReference>
<comment type="caution">
    <text evidence="1">The sequence shown here is derived from an EMBL/GenBank/DDBJ whole genome shotgun (WGS) entry which is preliminary data.</text>
</comment>
<organism evidence="1 2">
    <name type="scientific">Sellimonas caecigallum</name>
    <dbReference type="NCBI Taxonomy" id="2592333"/>
    <lineage>
        <taxon>Bacteria</taxon>
        <taxon>Bacillati</taxon>
        <taxon>Bacillota</taxon>
        <taxon>Clostridia</taxon>
        <taxon>Lachnospirales</taxon>
        <taxon>Lachnospiraceae</taxon>
        <taxon>Sellimonas</taxon>
    </lineage>
</organism>
<protein>
    <submittedName>
        <fullName evidence="1">Uncharacterized protein</fullName>
    </submittedName>
</protein>
<sequence>MESAQCRDLYTELTEYERRGIRIKMNGDPASPLQIASAYAVREEPSYMRDYIADDEGMVKEVCFVELEDDDVRR</sequence>
<gene>
    <name evidence="1" type="ORF">FLB61_06605</name>
</gene>
<proteinExistence type="predicted"/>
<evidence type="ECO:0000313" key="1">
    <source>
        <dbReference type="EMBL" id="MBY0758755.1"/>
    </source>
</evidence>
<keyword evidence="2" id="KW-1185">Reference proteome</keyword>
<name>A0ABS7L6R9_9FIRM</name>